<keyword evidence="6" id="KW-1185">Reference proteome</keyword>
<dbReference type="PANTHER" id="PTHR38011">
    <property type="entry name" value="DIHYDROFOLATE REDUCTASE FAMILY PROTEIN (AFU_ORTHOLOGUE AFUA_8G06820)"/>
    <property type="match status" value="1"/>
</dbReference>
<dbReference type="Pfam" id="PF01872">
    <property type="entry name" value="RibD_C"/>
    <property type="match status" value="1"/>
</dbReference>
<evidence type="ECO:0000256" key="2">
    <source>
        <dbReference type="ARBA" id="ARBA00022857"/>
    </source>
</evidence>
<dbReference type="AlphaFoldDB" id="A0A1H4NTC7"/>
<dbReference type="SUPFAM" id="SSF53597">
    <property type="entry name" value="Dihydrofolate reductase-like"/>
    <property type="match status" value="1"/>
</dbReference>
<organism evidence="5 6">
    <name type="scientific">Paramicrobacterium humi</name>
    <dbReference type="NCBI Taxonomy" id="640635"/>
    <lineage>
        <taxon>Bacteria</taxon>
        <taxon>Bacillati</taxon>
        <taxon>Actinomycetota</taxon>
        <taxon>Actinomycetes</taxon>
        <taxon>Micrococcales</taxon>
        <taxon>Microbacteriaceae</taxon>
        <taxon>Paramicrobacterium</taxon>
    </lineage>
</organism>
<dbReference type="InterPro" id="IPR050765">
    <property type="entry name" value="Riboflavin_Biosynth_HTPR"/>
</dbReference>
<name>A0A1H4NTC7_9MICO</name>
<protein>
    <submittedName>
        <fullName evidence="5">5-amino-6-(5-phosphoribosylamino)uracil reductase</fullName>
    </submittedName>
</protein>
<dbReference type="InterPro" id="IPR002734">
    <property type="entry name" value="RibDG_C"/>
</dbReference>
<dbReference type="GO" id="GO:0008703">
    <property type="term" value="F:5-amino-6-(5-phosphoribosylamino)uracil reductase activity"/>
    <property type="evidence" value="ECO:0007669"/>
    <property type="project" value="InterPro"/>
</dbReference>
<dbReference type="OrthoDB" id="5243299at2"/>
<evidence type="ECO:0000259" key="4">
    <source>
        <dbReference type="Pfam" id="PF01872"/>
    </source>
</evidence>
<evidence type="ECO:0000313" key="6">
    <source>
        <dbReference type="Proteomes" id="UP000199183"/>
    </source>
</evidence>
<gene>
    <name evidence="5" type="ORF">SAMN04489806_2297</name>
</gene>
<dbReference type="EMBL" id="FNRY01000001">
    <property type="protein sequence ID" value="SEB98389.1"/>
    <property type="molecule type" value="Genomic_DNA"/>
</dbReference>
<proteinExistence type="predicted"/>
<dbReference type="GO" id="GO:0009231">
    <property type="term" value="P:riboflavin biosynthetic process"/>
    <property type="evidence" value="ECO:0007669"/>
    <property type="project" value="InterPro"/>
</dbReference>
<reference evidence="5 6" key="1">
    <citation type="submission" date="2016-10" db="EMBL/GenBank/DDBJ databases">
        <authorList>
            <person name="de Groot N.N."/>
        </authorList>
    </citation>
    <scope>NUCLEOTIDE SEQUENCE [LARGE SCALE GENOMIC DNA]</scope>
    <source>
        <strain evidence="5 6">DSM 21799</strain>
    </source>
</reference>
<evidence type="ECO:0000256" key="3">
    <source>
        <dbReference type="ARBA" id="ARBA00023002"/>
    </source>
</evidence>
<keyword evidence="2" id="KW-0521">NADP</keyword>
<dbReference type="InterPro" id="IPR024072">
    <property type="entry name" value="DHFR-like_dom_sf"/>
</dbReference>
<comment type="pathway">
    <text evidence="1">Cofactor biosynthesis; riboflavin biosynthesis.</text>
</comment>
<dbReference type="RefSeq" id="WP_091184228.1">
    <property type="nucleotide sequence ID" value="NZ_FNRY01000001.1"/>
</dbReference>
<evidence type="ECO:0000313" key="5">
    <source>
        <dbReference type="EMBL" id="SEB98389.1"/>
    </source>
</evidence>
<evidence type="ECO:0000256" key="1">
    <source>
        <dbReference type="ARBA" id="ARBA00005104"/>
    </source>
</evidence>
<accession>A0A1H4NTC7</accession>
<dbReference type="STRING" id="640635.SAMN04489806_2297"/>
<sequence length="246" mass="26302">MTELTRVWPLPAATAEDDAGVADWYEVADRSEPWLRMNFVSSLDGAVTVGGLSGGLGTDADKRVFDTLRTLADVVIVGAGTVRAEGYGPMRVDAAEQRVARGLPAQPVFAIVSARLDLDADDRIFQDAPVRPIVATCETADPERRRRLAEVADVLVCGRDRVEGTALKAALAERGLTQMHSEGGPHLFGAMAEADAVDELCLTLSPMIAGGFAPRIIAGVDELRHSMRLGHVIEGDGTLLLRYVRA</sequence>
<dbReference type="PANTHER" id="PTHR38011:SF7">
    <property type="entry name" value="2,5-DIAMINO-6-RIBOSYLAMINO-4(3H)-PYRIMIDINONE 5'-PHOSPHATE REDUCTASE"/>
    <property type="match status" value="1"/>
</dbReference>
<keyword evidence="3" id="KW-0560">Oxidoreductase</keyword>
<dbReference type="Gene3D" id="3.40.430.10">
    <property type="entry name" value="Dihydrofolate Reductase, subunit A"/>
    <property type="match status" value="1"/>
</dbReference>
<feature type="domain" description="Bacterial bifunctional deaminase-reductase C-terminal" evidence="4">
    <location>
        <begin position="33"/>
        <end position="231"/>
    </location>
</feature>
<dbReference type="Proteomes" id="UP000199183">
    <property type="component" value="Unassembled WGS sequence"/>
</dbReference>